<evidence type="ECO:0000259" key="10">
    <source>
        <dbReference type="Pfam" id="PF13019"/>
    </source>
</evidence>
<reference evidence="12" key="1">
    <citation type="journal article" date="2023" name="Mol. Phylogenet. Evol.">
        <title>Genome-scale phylogeny and comparative genomics of the fungal order Sordariales.</title>
        <authorList>
            <person name="Hensen N."/>
            <person name="Bonometti L."/>
            <person name="Westerberg I."/>
            <person name="Brannstrom I.O."/>
            <person name="Guillou S."/>
            <person name="Cros-Aarteil S."/>
            <person name="Calhoun S."/>
            <person name="Haridas S."/>
            <person name="Kuo A."/>
            <person name="Mondo S."/>
            <person name="Pangilinan J."/>
            <person name="Riley R."/>
            <person name="LaButti K."/>
            <person name="Andreopoulos B."/>
            <person name="Lipzen A."/>
            <person name="Chen C."/>
            <person name="Yan M."/>
            <person name="Daum C."/>
            <person name="Ng V."/>
            <person name="Clum A."/>
            <person name="Steindorff A."/>
            <person name="Ohm R.A."/>
            <person name="Martin F."/>
            <person name="Silar P."/>
            <person name="Natvig D.O."/>
            <person name="Lalanne C."/>
            <person name="Gautier V."/>
            <person name="Ament-Velasquez S.L."/>
            <person name="Kruys A."/>
            <person name="Hutchinson M.I."/>
            <person name="Powell A.J."/>
            <person name="Barry K."/>
            <person name="Miller A.N."/>
            <person name="Grigoriev I.V."/>
            <person name="Debuchy R."/>
            <person name="Gladieux P."/>
            <person name="Hiltunen Thoren M."/>
            <person name="Johannesson H."/>
        </authorList>
    </citation>
    <scope>NUCLEOTIDE SEQUENCE</scope>
    <source>
        <strain evidence="12">CBS 333.67</strain>
    </source>
</reference>
<comment type="caution">
    <text evidence="12">The sequence shown here is derived from an EMBL/GenBank/DDBJ whole genome shotgun (WGS) entry which is preliminary data.</text>
</comment>
<evidence type="ECO:0000256" key="8">
    <source>
        <dbReference type="ARBA" id="ARBA00023306"/>
    </source>
</evidence>
<feature type="compositionally biased region" description="Acidic residues" evidence="9">
    <location>
        <begin position="419"/>
        <end position="440"/>
    </location>
</feature>
<feature type="region of interest" description="Disordered" evidence="9">
    <location>
        <begin position="219"/>
        <end position="254"/>
    </location>
</feature>
<feature type="region of interest" description="Disordered" evidence="9">
    <location>
        <begin position="342"/>
        <end position="440"/>
    </location>
</feature>
<dbReference type="RefSeq" id="XP_062720030.1">
    <property type="nucleotide sequence ID" value="XM_062862988.1"/>
</dbReference>
<evidence type="ECO:0000313" key="12">
    <source>
        <dbReference type="EMBL" id="KAK3304250.1"/>
    </source>
</evidence>
<dbReference type="Pfam" id="PF22782">
    <property type="entry name" value="SDE2"/>
    <property type="match status" value="1"/>
</dbReference>
<evidence type="ECO:0000256" key="1">
    <source>
        <dbReference type="ARBA" id="ARBA00004123"/>
    </source>
</evidence>
<evidence type="ECO:0000256" key="5">
    <source>
        <dbReference type="ARBA" id="ARBA00022664"/>
    </source>
</evidence>
<feature type="compositionally biased region" description="Acidic residues" evidence="9">
    <location>
        <begin position="363"/>
        <end position="374"/>
    </location>
</feature>
<reference evidence="12" key="2">
    <citation type="submission" date="2023-06" db="EMBL/GenBank/DDBJ databases">
        <authorList>
            <consortium name="Lawrence Berkeley National Laboratory"/>
            <person name="Mondo S.J."/>
            <person name="Hensen N."/>
            <person name="Bonometti L."/>
            <person name="Westerberg I."/>
            <person name="Brannstrom I.O."/>
            <person name="Guillou S."/>
            <person name="Cros-Aarteil S."/>
            <person name="Calhoun S."/>
            <person name="Haridas S."/>
            <person name="Kuo A."/>
            <person name="Pangilinan J."/>
            <person name="Riley R."/>
            <person name="Labutti K."/>
            <person name="Andreopoulos B."/>
            <person name="Lipzen A."/>
            <person name="Chen C."/>
            <person name="Yanf M."/>
            <person name="Daum C."/>
            <person name="Ng V."/>
            <person name="Clum A."/>
            <person name="Steindorff A."/>
            <person name="Ohm R."/>
            <person name="Martin F."/>
            <person name="Silar P."/>
            <person name="Natvig D."/>
            <person name="Lalanne C."/>
            <person name="Gautier V."/>
            <person name="Ament-Velasquez S.L."/>
            <person name="Kruys A."/>
            <person name="Hutchinson M.I."/>
            <person name="Powell A.J."/>
            <person name="Barry K."/>
            <person name="Miller A.N."/>
            <person name="Grigoriev I.V."/>
            <person name="Debuchy R."/>
            <person name="Gladieux P."/>
            <person name="Thoren M.H."/>
            <person name="Johannesson H."/>
        </authorList>
    </citation>
    <scope>NUCLEOTIDE SEQUENCE</scope>
    <source>
        <strain evidence="12">CBS 333.67</strain>
    </source>
</reference>
<dbReference type="PANTHER" id="PTHR12786:SF1">
    <property type="entry name" value="SPLICING REGULATOR SDE2"/>
    <property type="match status" value="1"/>
</dbReference>
<name>A0AAJ0M0A1_9PEZI</name>
<gene>
    <name evidence="12" type="ORF">B0T15DRAFT_233962</name>
</gene>
<dbReference type="InterPro" id="IPR024974">
    <property type="entry name" value="Sde2_N"/>
</dbReference>
<organism evidence="12 13">
    <name type="scientific">Chaetomium strumarium</name>
    <dbReference type="NCBI Taxonomy" id="1170767"/>
    <lineage>
        <taxon>Eukaryota</taxon>
        <taxon>Fungi</taxon>
        <taxon>Dikarya</taxon>
        <taxon>Ascomycota</taxon>
        <taxon>Pezizomycotina</taxon>
        <taxon>Sordariomycetes</taxon>
        <taxon>Sordariomycetidae</taxon>
        <taxon>Sordariales</taxon>
        <taxon>Chaetomiaceae</taxon>
        <taxon>Chaetomium</taxon>
    </lineage>
</organism>
<sequence>MSRFSRKCVVYAPLKAVHTESAYLMDRLAISLRNKHLVGWTGVDTRDISTQPLADSAALRCAPTRSTPISCLVSTPRNTLQTSAARIAIAAPATRGKDHDSTWPVDTDLHNKMVASKINVLITSFGGTGLPPTLSLALPPTTPISALVDELDSRLPKPCTSHATRLLLSTLSNRPVPLDSARTISDFLPTTTASSVDDGFARLQNDFLTLRLSAPLPGGKGGFGSQLRAAGGRMSKRKKGANAADENGSSRNLDGRRLRTVNEAKALAEYLAIKPEMEKKEKERRKQRWQQIVEMTERRQEEIKYGSKRVGLDGKWVEDKEETGERTREAVLEAIKRGGYRDNLVGLAGGSDEAGGSSSSAADEADEEMEDDVGEASGGSKETTPPSEPEPEPKGEGKGKLTVNGSGNGTGGARKFFGFDEEDDFMSSDDEESEGEGTAA</sequence>
<feature type="domain" description="SDE2-like" evidence="11">
    <location>
        <begin position="218"/>
        <end position="331"/>
    </location>
</feature>
<dbReference type="Proteomes" id="UP001273166">
    <property type="component" value="Unassembled WGS sequence"/>
</dbReference>
<proteinExistence type="inferred from homology"/>
<accession>A0AAJ0M0A1</accession>
<keyword evidence="6" id="KW-0508">mRNA splicing</keyword>
<dbReference type="GO" id="GO:0005634">
    <property type="term" value="C:nucleus"/>
    <property type="evidence" value="ECO:0007669"/>
    <property type="project" value="UniProtKB-SubCell"/>
</dbReference>
<evidence type="ECO:0000313" key="13">
    <source>
        <dbReference type="Proteomes" id="UP001273166"/>
    </source>
</evidence>
<evidence type="ECO:0000256" key="4">
    <source>
        <dbReference type="ARBA" id="ARBA00022490"/>
    </source>
</evidence>
<comment type="subcellular location">
    <subcellularLocation>
        <location evidence="2">Cytoplasm</location>
    </subcellularLocation>
    <subcellularLocation>
        <location evidence="1">Nucleus</location>
    </subcellularLocation>
</comment>
<evidence type="ECO:0000256" key="2">
    <source>
        <dbReference type="ARBA" id="ARBA00004496"/>
    </source>
</evidence>
<feature type="domain" description="Sde2 ubiquitin" evidence="10">
    <location>
        <begin position="118"/>
        <end position="216"/>
    </location>
</feature>
<protein>
    <submittedName>
        <fullName evidence="12">Telomere stability and silencing-domain-containing protein</fullName>
    </submittedName>
</protein>
<evidence type="ECO:0000259" key="11">
    <source>
        <dbReference type="Pfam" id="PF22782"/>
    </source>
</evidence>
<dbReference type="PANTHER" id="PTHR12786">
    <property type="entry name" value="SPLICING FACTOR SF3A-RELATED"/>
    <property type="match status" value="1"/>
</dbReference>
<dbReference type="GO" id="GO:0008380">
    <property type="term" value="P:RNA splicing"/>
    <property type="evidence" value="ECO:0007669"/>
    <property type="project" value="UniProtKB-KW"/>
</dbReference>
<dbReference type="InterPro" id="IPR051421">
    <property type="entry name" value="RNA_Proc_DNA_Dmg_Regulator"/>
</dbReference>
<dbReference type="AlphaFoldDB" id="A0AAJ0M0A1"/>
<dbReference type="EMBL" id="JAUDZG010000005">
    <property type="protein sequence ID" value="KAK3304250.1"/>
    <property type="molecule type" value="Genomic_DNA"/>
</dbReference>
<evidence type="ECO:0000256" key="3">
    <source>
        <dbReference type="ARBA" id="ARBA00008726"/>
    </source>
</evidence>
<keyword evidence="8" id="KW-0131">Cell cycle</keyword>
<dbReference type="GO" id="GO:0005737">
    <property type="term" value="C:cytoplasm"/>
    <property type="evidence" value="ECO:0007669"/>
    <property type="project" value="UniProtKB-SubCell"/>
</dbReference>
<evidence type="ECO:0000256" key="9">
    <source>
        <dbReference type="SAM" id="MobiDB-lite"/>
    </source>
</evidence>
<keyword evidence="7" id="KW-0539">Nucleus</keyword>
<evidence type="ECO:0000256" key="6">
    <source>
        <dbReference type="ARBA" id="ARBA00023187"/>
    </source>
</evidence>
<keyword evidence="4" id="KW-0963">Cytoplasm</keyword>
<evidence type="ECO:0000256" key="7">
    <source>
        <dbReference type="ARBA" id="ARBA00023242"/>
    </source>
</evidence>
<comment type="similarity">
    <text evidence="3">Belongs to the SDE2 family.</text>
</comment>
<keyword evidence="5" id="KW-0507">mRNA processing</keyword>
<dbReference type="InterPro" id="IPR053822">
    <property type="entry name" value="SDE2-like_dom"/>
</dbReference>
<dbReference type="GeneID" id="87881817"/>
<dbReference type="Pfam" id="PF13019">
    <property type="entry name" value="Sde2_N_Ubi_yeast"/>
    <property type="match status" value="1"/>
</dbReference>
<keyword evidence="13" id="KW-1185">Reference proteome</keyword>
<dbReference type="GO" id="GO:0006397">
    <property type="term" value="P:mRNA processing"/>
    <property type="evidence" value="ECO:0007669"/>
    <property type="project" value="UniProtKB-KW"/>
</dbReference>